<accession>A0A9P7SQ25</accession>
<dbReference type="EMBL" id="SRPR01000147">
    <property type="protein sequence ID" value="KAG5958460.1"/>
    <property type="molecule type" value="Genomic_DNA"/>
</dbReference>
<evidence type="ECO:0000313" key="3">
    <source>
        <dbReference type="Proteomes" id="UP000742024"/>
    </source>
</evidence>
<organism evidence="2 4">
    <name type="scientific">Claviceps arundinis</name>
    <dbReference type="NCBI Taxonomy" id="1623583"/>
    <lineage>
        <taxon>Eukaryota</taxon>
        <taxon>Fungi</taxon>
        <taxon>Dikarya</taxon>
        <taxon>Ascomycota</taxon>
        <taxon>Pezizomycotina</taxon>
        <taxon>Sordariomycetes</taxon>
        <taxon>Hypocreomycetidae</taxon>
        <taxon>Hypocreales</taxon>
        <taxon>Clavicipitaceae</taxon>
        <taxon>Claviceps</taxon>
    </lineage>
</organism>
<protein>
    <recommendedName>
        <fullName evidence="5">V-type ATPase, C subunit family protein</fullName>
    </recommendedName>
</protein>
<evidence type="ECO:0000313" key="1">
    <source>
        <dbReference type="EMBL" id="KAG5958460.1"/>
    </source>
</evidence>
<keyword evidence="3" id="KW-1185">Reference proteome</keyword>
<reference evidence="2 3" key="1">
    <citation type="journal article" date="2020" name="bioRxiv">
        <title>Whole genome comparisons of ergot fungi reveals the divergence and evolution of species within the genus Claviceps are the result of varying mechanisms driving genome evolution and host range expansion.</title>
        <authorList>
            <person name="Wyka S.A."/>
            <person name="Mondo S.J."/>
            <person name="Liu M."/>
            <person name="Dettman J."/>
            <person name="Nalam V."/>
            <person name="Broders K.D."/>
        </authorList>
    </citation>
    <scope>NUCLEOTIDE SEQUENCE</scope>
    <source>
        <strain evidence="2">CCC 1102</strain>
        <strain evidence="1 3">LM583</strain>
    </source>
</reference>
<dbReference type="OrthoDB" id="1744869at2759"/>
<evidence type="ECO:0000313" key="4">
    <source>
        <dbReference type="Proteomes" id="UP000784919"/>
    </source>
</evidence>
<dbReference type="AlphaFoldDB" id="A0A9P7SQ25"/>
<name>A0A9P7SQ25_9HYPO</name>
<evidence type="ECO:0008006" key="5">
    <source>
        <dbReference type="Google" id="ProtNLM"/>
    </source>
</evidence>
<gene>
    <name evidence="2" type="ORF">E4U56_001610</name>
    <name evidence="1" type="ORF">E4U57_001323</name>
</gene>
<evidence type="ECO:0000313" key="2">
    <source>
        <dbReference type="EMBL" id="KAG5965661.1"/>
    </source>
</evidence>
<dbReference type="Proteomes" id="UP000784919">
    <property type="component" value="Unassembled WGS sequence"/>
</dbReference>
<comment type="caution">
    <text evidence="2">The sequence shown here is derived from an EMBL/GenBank/DDBJ whole genome shotgun (WGS) entry which is preliminary data.</text>
</comment>
<proteinExistence type="predicted"/>
<dbReference type="EMBL" id="SRPS01000147">
    <property type="protein sequence ID" value="KAG5965661.1"/>
    <property type="molecule type" value="Genomic_DNA"/>
</dbReference>
<dbReference type="Proteomes" id="UP000742024">
    <property type="component" value="Unassembled WGS sequence"/>
</dbReference>
<sequence length="506" mass="53681">MVSLCASRCVLRSFASGCSVASKRQLSTLKSSTQSRFSYYLSSNDKLHDIIGKLQGHAVLKNPQRHNAAVVLASPHYAAQLDDPNFNAELVNVLSASENQKDFHLVCAIVDSIAPARGESLPLPGISVLRGELDSLLPQLWQPDPPLEKLERDSVAALTFKVGLSAQTLPLTRTTFLNNKASTLLVSRHDMSGGSPKLEQRTEKQWQPVHVQIDQAAHSTAAFDLWAPLSPVTRARKVTASFGNIVRGIEVDGKSIPASTELEVAVNSIFEHQSSTAETTPEAGPMGVWALITPDQSQTSAWTADSAPDPSAIVKGNAVNRADVEACADYLQRQHHDAGSRFYQVLSGGGGWGAKKGLLSLDPRETFFASSEEEEMDKFVRTMNNSSFAPPGAHIQFFVPARAPAEMVTSSASGLVFGVPLTAEPAGQGHGASKEGYLVVDHFGALSAQGIYSSVKQVDDAGSAQESKLSVPGSRLYANNAVTKSGGILGILGGGNVADAAPIAMM</sequence>